<protein>
    <submittedName>
        <fullName evidence="2">Uncharacterized protein</fullName>
    </submittedName>
</protein>
<gene>
    <name evidence="2" type="ORF">GCM10008986_18620</name>
</gene>
<organism evidence="2 3">
    <name type="scientific">Salinibacillus aidingensis</name>
    <dbReference type="NCBI Taxonomy" id="237684"/>
    <lineage>
        <taxon>Bacteria</taxon>
        <taxon>Bacillati</taxon>
        <taxon>Bacillota</taxon>
        <taxon>Bacilli</taxon>
        <taxon>Bacillales</taxon>
        <taxon>Bacillaceae</taxon>
        <taxon>Salinibacillus</taxon>
    </lineage>
</organism>
<keyword evidence="1" id="KW-1133">Transmembrane helix</keyword>
<name>A0ABN1BAC4_9BACI</name>
<dbReference type="EMBL" id="BAAADO010000003">
    <property type="protein sequence ID" value="GAA0492538.1"/>
    <property type="molecule type" value="Genomic_DNA"/>
</dbReference>
<sequence length="181" mass="21436">MRNRTYKRIWPVFIILAIVVPLIYYTQQPDEVYGNDRASIVKVIHSIEGYEKKSIEVLDIKDKGKQRLVGFLSDNQPGYMRFTRNPEGNYEWDHIEVDRQDSFHMFLPVTSHQTEQMMFVMNHHNEVAKMTIEINGQQHELEFPANQTAVKWMDLPESSDGSYSFQHFKYYDKEGNLLEDL</sequence>
<comment type="caution">
    <text evidence="2">The sequence shown here is derived from an EMBL/GenBank/DDBJ whole genome shotgun (WGS) entry which is preliminary data.</text>
</comment>
<dbReference type="Proteomes" id="UP001500880">
    <property type="component" value="Unassembled WGS sequence"/>
</dbReference>
<keyword evidence="1" id="KW-0812">Transmembrane</keyword>
<dbReference type="RefSeq" id="WP_343840021.1">
    <property type="nucleotide sequence ID" value="NZ_BAAADO010000003.1"/>
</dbReference>
<reference evidence="2 3" key="1">
    <citation type="journal article" date="2019" name="Int. J. Syst. Evol. Microbiol.">
        <title>The Global Catalogue of Microorganisms (GCM) 10K type strain sequencing project: providing services to taxonomists for standard genome sequencing and annotation.</title>
        <authorList>
            <consortium name="The Broad Institute Genomics Platform"/>
            <consortium name="The Broad Institute Genome Sequencing Center for Infectious Disease"/>
            <person name="Wu L."/>
            <person name="Ma J."/>
        </authorList>
    </citation>
    <scope>NUCLEOTIDE SEQUENCE [LARGE SCALE GENOMIC DNA]</scope>
    <source>
        <strain evidence="2 3">JCM 12389</strain>
    </source>
</reference>
<feature type="transmembrane region" description="Helical" evidence="1">
    <location>
        <begin position="9"/>
        <end position="26"/>
    </location>
</feature>
<keyword evidence="3" id="KW-1185">Reference proteome</keyword>
<evidence type="ECO:0000313" key="2">
    <source>
        <dbReference type="EMBL" id="GAA0492538.1"/>
    </source>
</evidence>
<keyword evidence="1" id="KW-0472">Membrane</keyword>
<evidence type="ECO:0000256" key="1">
    <source>
        <dbReference type="SAM" id="Phobius"/>
    </source>
</evidence>
<accession>A0ABN1BAC4</accession>
<evidence type="ECO:0000313" key="3">
    <source>
        <dbReference type="Proteomes" id="UP001500880"/>
    </source>
</evidence>
<proteinExistence type="predicted"/>